<evidence type="ECO:0000313" key="3">
    <source>
        <dbReference type="Proteomes" id="UP000001409"/>
    </source>
</evidence>
<dbReference type="InterPro" id="IPR038750">
    <property type="entry name" value="YczE/YyaS-like"/>
</dbReference>
<feature type="transmembrane region" description="Helical" evidence="1">
    <location>
        <begin position="17"/>
        <end position="39"/>
    </location>
</feature>
<evidence type="ECO:0000313" key="2">
    <source>
        <dbReference type="EMBL" id="BAC16821.1"/>
    </source>
</evidence>
<keyword evidence="1" id="KW-0472">Membrane</keyword>
<feature type="transmembrane region" description="Helical" evidence="1">
    <location>
        <begin position="59"/>
        <end position="78"/>
    </location>
</feature>
<feature type="transmembrane region" description="Helical" evidence="1">
    <location>
        <begin position="168"/>
        <end position="189"/>
    </location>
</feature>
<keyword evidence="1" id="KW-0812">Transmembrane</keyword>
<feature type="transmembrane region" description="Helical" evidence="1">
    <location>
        <begin position="195"/>
        <end position="214"/>
    </location>
</feature>
<reference evidence="2 3" key="1">
    <citation type="journal article" date="2003" name="Genome Res.">
        <title>Comparative complete genome sequence analysis of the amino acid replacements responsible for the thermostability of Corynebacterium efficiens.</title>
        <authorList>
            <person name="Nishio Y."/>
            <person name="Nakamura Y."/>
            <person name="Kawarabayasi Y."/>
            <person name="Usuda Y."/>
            <person name="Kimura E."/>
            <person name="Sugimoto S."/>
            <person name="Matsui K."/>
            <person name="Yamagishi A."/>
            <person name="Kikuchi H."/>
            <person name="Ikeo K."/>
            <person name="Gojobori T."/>
        </authorList>
    </citation>
    <scope>NUCLEOTIDE SEQUENCE [LARGE SCALE GENOMIC DNA]</scope>
    <source>
        <strain evidence="3">DSM 44549 / YS-314 / AJ 12310 / JCM 11189 / NBRC 100395</strain>
    </source>
</reference>
<dbReference type="PANTHER" id="PTHR40078:SF1">
    <property type="entry name" value="INTEGRAL MEMBRANE PROTEIN"/>
    <property type="match status" value="1"/>
</dbReference>
<dbReference type="KEGG" id="cef:CE0011"/>
<dbReference type="PANTHER" id="PTHR40078">
    <property type="entry name" value="INTEGRAL MEMBRANE PROTEIN-RELATED"/>
    <property type="match status" value="1"/>
</dbReference>
<evidence type="ECO:0000256" key="1">
    <source>
        <dbReference type="SAM" id="Phobius"/>
    </source>
</evidence>
<dbReference type="Proteomes" id="UP000001409">
    <property type="component" value="Chromosome"/>
</dbReference>
<proteinExistence type="predicted"/>
<keyword evidence="3" id="KW-1185">Reference proteome</keyword>
<keyword evidence="1" id="KW-1133">Transmembrane helix</keyword>
<name>Q8FUK7_COREF</name>
<protein>
    <recommendedName>
        <fullName evidence="4">Integral membrane protein</fullName>
    </recommendedName>
</protein>
<dbReference type="AlphaFoldDB" id="Q8FUK7"/>
<feature type="transmembrane region" description="Helical" evidence="1">
    <location>
        <begin position="116"/>
        <end position="138"/>
    </location>
</feature>
<organism evidence="2 3">
    <name type="scientific">Corynebacterium efficiens (strain DSM 44549 / YS-314 / AJ 12310 / JCM 11189 / NBRC 100395)</name>
    <dbReference type="NCBI Taxonomy" id="196164"/>
    <lineage>
        <taxon>Bacteria</taxon>
        <taxon>Bacillati</taxon>
        <taxon>Actinomycetota</taxon>
        <taxon>Actinomycetes</taxon>
        <taxon>Mycobacteriales</taxon>
        <taxon>Corynebacteriaceae</taxon>
        <taxon>Corynebacterium</taxon>
    </lineage>
</organism>
<dbReference type="RefSeq" id="WP_011074769.1">
    <property type="nucleotide sequence ID" value="NC_004369.1"/>
</dbReference>
<dbReference type="eggNOG" id="COG2364">
    <property type="taxonomic scope" value="Bacteria"/>
</dbReference>
<feature type="transmembrane region" description="Helical" evidence="1">
    <location>
        <begin position="90"/>
        <end position="110"/>
    </location>
</feature>
<dbReference type="Pfam" id="PF19700">
    <property type="entry name" value="DUF6198"/>
    <property type="match status" value="1"/>
</dbReference>
<sequence>MATSLNPAQRYSLPTRWMLFLAGMFILSLGVAITVHAGLGTTTISSPPAVLAAATSYSLGTWTVVVNVIIMIITALILGRNYRATMLWQLPISILFGVMCDVSLWLTRWVDPQNYLVAWVLVVLGTMMVALGIVMQLLGQIAFMPGEAIVQALNTKLTTLDFGACKQIVDWTLVGIAVIISLVTMGGLVGVREGTVFAAFGIGFFVRLWQNLYLKGIRKD</sequence>
<dbReference type="HOGENOM" id="CLU_083843_2_0_11"/>
<dbReference type="STRING" id="196164.gene:10740398"/>
<dbReference type="EMBL" id="BA000035">
    <property type="protein sequence ID" value="BAC16821.1"/>
    <property type="molecule type" value="Genomic_DNA"/>
</dbReference>
<evidence type="ECO:0008006" key="4">
    <source>
        <dbReference type="Google" id="ProtNLM"/>
    </source>
</evidence>
<accession>Q8FUK7</accession>